<evidence type="ECO:0000256" key="1">
    <source>
        <dbReference type="SAM" id="SignalP"/>
    </source>
</evidence>
<proteinExistence type="predicted"/>
<keyword evidence="3" id="KW-1185">Reference proteome</keyword>
<protein>
    <recommendedName>
        <fullName evidence="4">Lipocalin-like domain-containing protein</fullName>
    </recommendedName>
</protein>
<sequence>MNRIYILLVIGLTFSSFQASCQHFITGKWVNINMNDVNKPIIYDFREDGILYLHYRADSIKKRKWEVLDGALLMGNACDGYKKLTIKRIGEYKVLLNDDIILTPYHLLNLKKSMKGSFKSFLQENTWAAGKNKGSNQANFYLEVINDQILLQTYPKDTEGKAFPSHLFNWELVEVDSILILGIHGSLKQYFYVRAMNNQGFEVVNAVNNFDQLTFCTHSFEVDIDKLIAQLQGNWVFQDDELYERISFNIMSEGDKSYTLFYNVLPEKRMEIGDYRINKDGRLLVLDDNRVIEILKINEYSLILKFNPYSEEELIYYLHRKN</sequence>
<gene>
    <name evidence="2" type="ORF">AAG747_00880</name>
</gene>
<dbReference type="Proteomes" id="UP001403385">
    <property type="component" value="Unassembled WGS sequence"/>
</dbReference>
<evidence type="ECO:0000313" key="3">
    <source>
        <dbReference type="Proteomes" id="UP001403385"/>
    </source>
</evidence>
<dbReference type="EMBL" id="JBDKWZ010000001">
    <property type="protein sequence ID" value="MEN7546439.1"/>
    <property type="molecule type" value="Genomic_DNA"/>
</dbReference>
<evidence type="ECO:0000313" key="2">
    <source>
        <dbReference type="EMBL" id="MEN7546439.1"/>
    </source>
</evidence>
<comment type="caution">
    <text evidence="2">The sequence shown here is derived from an EMBL/GenBank/DDBJ whole genome shotgun (WGS) entry which is preliminary data.</text>
</comment>
<dbReference type="AlphaFoldDB" id="A0AAW9S251"/>
<accession>A0AAW9S251</accession>
<organism evidence="2 3">
    <name type="scientific">Rapidithrix thailandica</name>
    <dbReference type="NCBI Taxonomy" id="413964"/>
    <lineage>
        <taxon>Bacteria</taxon>
        <taxon>Pseudomonadati</taxon>
        <taxon>Bacteroidota</taxon>
        <taxon>Cytophagia</taxon>
        <taxon>Cytophagales</taxon>
        <taxon>Flammeovirgaceae</taxon>
        <taxon>Rapidithrix</taxon>
    </lineage>
</organism>
<keyword evidence="1" id="KW-0732">Signal</keyword>
<reference evidence="2 3" key="1">
    <citation type="submission" date="2024-04" db="EMBL/GenBank/DDBJ databases">
        <title>Novel genus in family Flammeovirgaceae.</title>
        <authorList>
            <person name="Nguyen T.H."/>
            <person name="Vuong T.Q."/>
            <person name="Le H."/>
            <person name="Kim S.-G."/>
        </authorList>
    </citation>
    <scope>NUCLEOTIDE SEQUENCE [LARGE SCALE GENOMIC DNA]</scope>
    <source>
        <strain evidence="2 3">JCM 23209</strain>
    </source>
</reference>
<dbReference type="RefSeq" id="WP_346819226.1">
    <property type="nucleotide sequence ID" value="NZ_JBDKWZ010000001.1"/>
</dbReference>
<feature type="signal peptide" evidence="1">
    <location>
        <begin position="1"/>
        <end position="21"/>
    </location>
</feature>
<feature type="chain" id="PRO_5043488642" description="Lipocalin-like domain-containing protein" evidence="1">
    <location>
        <begin position="22"/>
        <end position="322"/>
    </location>
</feature>
<evidence type="ECO:0008006" key="4">
    <source>
        <dbReference type="Google" id="ProtNLM"/>
    </source>
</evidence>
<name>A0AAW9S251_9BACT</name>